<gene>
    <name evidence="1" type="ORF">DI556_07255</name>
</gene>
<name>A0A2W5NCW6_RHOSU</name>
<reference evidence="1 2" key="1">
    <citation type="submission" date="2017-08" db="EMBL/GenBank/DDBJ databases">
        <title>Infants hospitalized years apart are colonized by the same room-sourced microbial strains.</title>
        <authorList>
            <person name="Brooks B."/>
            <person name="Olm M.R."/>
            <person name="Firek B.A."/>
            <person name="Baker R."/>
            <person name="Thomas B.C."/>
            <person name="Morowitz M.J."/>
            <person name="Banfield J.F."/>
        </authorList>
    </citation>
    <scope>NUCLEOTIDE SEQUENCE [LARGE SCALE GENOMIC DNA]</scope>
    <source>
        <strain evidence="1">S2_005_002_R2_34</strain>
    </source>
</reference>
<dbReference type="Proteomes" id="UP000249185">
    <property type="component" value="Unassembled WGS sequence"/>
</dbReference>
<evidence type="ECO:0000313" key="2">
    <source>
        <dbReference type="Proteomes" id="UP000249185"/>
    </source>
</evidence>
<protein>
    <recommendedName>
        <fullName evidence="3">BrnA antitoxin family protein</fullName>
    </recommendedName>
</protein>
<evidence type="ECO:0000313" key="1">
    <source>
        <dbReference type="EMBL" id="PZQ50348.1"/>
    </source>
</evidence>
<evidence type="ECO:0008006" key="3">
    <source>
        <dbReference type="Google" id="ProtNLM"/>
    </source>
</evidence>
<organism evidence="1 2">
    <name type="scientific">Rhodovulum sulfidophilum</name>
    <name type="common">Rhodobacter sulfidophilus</name>
    <dbReference type="NCBI Taxonomy" id="35806"/>
    <lineage>
        <taxon>Bacteria</taxon>
        <taxon>Pseudomonadati</taxon>
        <taxon>Pseudomonadota</taxon>
        <taxon>Alphaproteobacteria</taxon>
        <taxon>Rhodobacterales</taxon>
        <taxon>Paracoccaceae</taxon>
        <taxon>Rhodovulum</taxon>
    </lineage>
</organism>
<dbReference type="AlphaFoldDB" id="A0A2W5NCW6"/>
<sequence length="106" mass="11557">MILRKGVKSGKGAPSEAARAADLLSGILALERWNVARGLKDRGMPEGWDELAWTLPARPAKTRVALALDADVAAWFEAFGPDRGERLNAVLRIYMLGMLSREIDAP</sequence>
<dbReference type="EMBL" id="QFPW01000004">
    <property type="protein sequence ID" value="PZQ50348.1"/>
    <property type="molecule type" value="Genomic_DNA"/>
</dbReference>
<accession>A0A2W5NCW6</accession>
<comment type="caution">
    <text evidence="1">The sequence shown here is derived from an EMBL/GenBank/DDBJ whole genome shotgun (WGS) entry which is preliminary data.</text>
</comment>
<proteinExistence type="predicted"/>